<proteinExistence type="predicted"/>
<evidence type="ECO:0000313" key="2">
    <source>
        <dbReference type="Proteomes" id="UP000799118"/>
    </source>
</evidence>
<name>A0A6A4H9M7_9AGAR</name>
<protein>
    <submittedName>
        <fullName evidence="1">Uncharacterized protein</fullName>
    </submittedName>
</protein>
<keyword evidence="2" id="KW-1185">Reference proteome</keyword>
<evidence type="ECO:0000313" key="1">
    <source>
        <dbReference type="EMBL" id="KAE9394979.1"/>
    </source>
</evidence>
<organism evidence="1 2">
    <name type="scientific">Gymnopus androsaceus JB14</name>
    <dbReference type="NCBI Taxonomy" id="1447944"/>
    <lineage>
        <taxon>Eukaryota</taxon>
        <taxon>Fungi</taxon>
        <taxon>Dikarya</taxon>
        <taxon>Basidiomycota</taxon>
        <taxon>Agaricomycotina</taxon>
        <taxon>Agaricomycetes</taxon>
        <taxon>Agaricomycetidae</taxon>
        <taxon>Agaricales</taxon>
        <taxon>Marasmiineae</taxon>
        <taxon>Omphalotaceae</taxon>
        <taxon>Gymnopus</taxon>
    </lineage>
</organism>
<sequence length="68" mass="7533">MCMCSTCLACLKSYYEAGATICYSSYLIFKIKSSLFAGSIRAISVLSRKILPRSCSRGISIMYLKSSR</sequence>
<reference evidence="1" key="1">
    <citation type="journal article" date="2019" name="Environ. Microbiol.">
        <title>Fungal ecological strategies reflected in gene transcription - a case study of two litter decomposers.</title>
        <authorList>
            <person name="Barbi F."/>
            <person name="Kohler A."/>
            <person name="Barry K."/>
            <person name="Baskaran P."/>
            <person name="Daum C."/>
            <person name="Fauchery L."/>
            <person name="Ihrmark K."/>
            <person name="Kuo A."/>
            <person name="LaButti K."/>
            <person name="Lipzen A."/>
            <person name="Morin E."/>
            <person name="Grigoriev I.V."/>
            <person name="Henrissat B."/>
            <person name="Lindahl B."/>
            <person name="Martin F."/>
        </authorList>
    </citation>
    <scope>NUCLEOTIDE SEQUENCE</scope>
    <source>
        <strain evidence="1">JB14</strain>
    </source>
</reference>
<dbReference type="AlphaFoldDB" id="A0A6A4H9M7"/>
<accession>A0A6A4H9M7</accession>
<dbReference type="Proteomes" id="UP000799118">
    <property type="component" value="Unassembled WGS sequence"/>
</dbReference>
<dbReference type="EMBL" id="ML769539">
    <property type="protein sequence ID" value="KAE9394979.1"/>
    <property type="molecule type" value="Genomic_DNA"/>
</dbReference>
<gene>
    <name evidence="1" type="ORF">BT96DRAFT_163884</name>
</gene>